<dbReference type="AlphaFoldDB" id="W7XUP5"/>
<dbReference type="PANTHER" id="PTHR10889:SF3">
    <property type="entry name" value="DEOXYRIBOSE-PHOSPHATE ALDOLASE"/>
    <property type="match status" value="1"/>
</dbReference>
<reference evidence="8 9" key="1">
    <citation type="journal article" date="2014" name="Genome Announc.">
        <title>Draft Genome Sequence of Cytophaga fermentans JCM 21142T, a Facultative Anaerobe Isolated from Marine Mud.</title>
        <authorList>
            <person name="Starns D."/>
            <person name="Oshima K."/>
            <person name="Suda W."/>
            <person name="Iino T."/>
            <person name="Yuki M."/>
            <person name="Inoue J."/>
            <person name="Kitamura K."/>
            <person name="Iida T."/>
            <person name="Darby A."/>
            <person name="Hattori M."/>
            <person name="Ohkuma M."/>
        </authorList>
    </citation>
    <scope>NUCLEOTIDE SEQUENCE [LARGE SCALE GENOMIC DNA]</scope>
    <source>
        <strain evidence="8 9">JCM 21142</strain>
    </source>
</reference>
<dbReference type="STRING" id="869213.GCA_000517085_03630"/>
<dbReference type="EMBL" id="BAMD01000003">
    <property type="protein sequence ID" value="GAF01755.1"/>
    <property type="molecule type" value="Genomic_DNA"/>
</dbReference>
<evidence type="ECO:0000313" key="9">
    <source>
        <dbReference type="Proteomes" id="UP000019402"/>
    </source>
</evidence>
<evidence type="ECO:0000256" key="1">
    <source>
        <dbReference type="ARBA" id="ARBA00004816"/>
    </source>
</evidence>
<dbReference type="OrthoDB" id="9778711at2"/>
<protein>
    <recommendedName>
        <fullName evidence="3 7">Deoxyribose-phosphate aldolase</fullName>
        <ecNumber evidence="3 7">4.1.2.4</ecNumber>
    </recommendedName>
</protein>
<comment type="pathway">
    <text evidence="1">Carbohydrate degradation; 2-deoxy-D-ribose 1-phosphate degradation; D-glyceraldehyde 3-phosphate and acetaldehyde from 2-deoxy-alpha-D-ribose 1-phosphate: step 2/2.</text>
</comment>
<evidence type="ECO:0000256" key="6">
    <source>
        <dbReference type="ARBA" id="ARBA00048791"/>
    </source>
</evidence>
<dbReference type="GO" id="GO:0004139">
    <property type="term" value="F:deoxyribose-phosphate aldolase activity"/>
    <property type="evidence" value="ECO:0007669"/>
    <property type="project" value="UniProtKB-UniRule"/>
</dbReference>
<accession>W7XUP5</accession>
<organism evidence="8 9">
    <name type="scientific">Saccharicrinis fermentans DSM 9555 = JCM 21142</name>
    <dbReference type="NCBI Taxonomy" id="869213"/>
    <lineage>
        <taxon>Bacteria</taxon>
        <taxon>Pseudomonadati</taxon>
        <taxon>Bacteroidota</taxon>
        <taxon>Bacteroidia</taxon>
        <taxon>Marinilabiliales</taxon>
        <taxon>Marinilabiliaceae</taxon>
        <taxon>Saccharicrinis</taxon>
    </lineage>
</organism>
<dbReference type="NCBIfam" id="TIGR00126">
    <property type="entry name" value="deoC"/>
    <property type="match status" value="1"/>
</dbReference>
<dbReference type="GO" id="GO:0005737">
    <property type="term" value="C:cytoplasm"/>
    <property type="evidence" value="ECO:0007669"/>
    <property type="project" value="InterPro"/>
</dbReference>
<dbReference type="Proteomes" id="UP000019402">
    <property type="component" value="Unassembled WGS sequence"/>
</dbReference>
<sequence length="299" mass="33067">MMQSENILDDYKLNFNIENINTEIERITPLSKELKENTGILKNIFNCIDLTTLKETDSADSVTAFVEKVNQFKEKYPSFPSVGAVCVFPVFAPITKQYLKVEGVQRAVVAAGFPSSQTFLDLKVLETKKAVDFGANEIDVVISIGEFLEGNYEFVYEEIRQLKEACGEAHLKVILETGAIKEPQLIWNASIIAMDAGANFIKTSTGKIPTAATLEAAYVMCHAIKAYHAKTGKKIGFKPAGGISTSSEAIDFYAVVKDILGQEWLNNKLFRIGASRLANNLLSDILKIENKSTEDVVFF</sequence>
<dbReference type="InterPro" id="IPR013785">
    <property type="entry name" value="Aldolase_TIM"/>
</dbReference>
<evidence type="ECO:0000313" key="8">
    <source>
        <dbReference type="EMBL" id="GAF01755.1"/>
    </source>
</evidence>
<dbReference type="Pfam" id="PF01791">
    <property type="entry name" value="DeoC"/>
    <property type="match status" value="1"/>
</dbReference>
<dbReference type="PANTHER" id="PTHR10889">
    <property type="entry name" value="DEOXYRIBOSE-PHOSPHATE ALDOLASE"/>
    <property type="match status" value="1"/>
</dbReference>
<comment type="similarity">
    <text evidence="2">Belongs to the DeoC/FbaB aldolase family. DeoC type 2 subfamily.</text>
</comment>
<evidence type="ECO:0000256" key="3">
    <source>
        <dbReference type="ARBA" id="ARBA00012515"/>
    </source>
</evidence>
<name>W7XUP5_9BACT</name>
<dbReference type="InterPro" id="IPR011343">
    <property type="entry name" value="DeoC"/>
</dbReference>
<comment type="caution">
    <text evidence="8">The sequence shown here is derived from an EMBL/GenBank/DDBJ whole genome shotgun (WGS) entry which is preliminary data.</text>
</comment>
<keyword evidence="9" id="KW-1185">Reference proteome</keyword>
<keyword evidence="4" id="KW-0456">Lyase</keyword>
<dbReference type="GO" id="GO:0016052">
    <property type="term" value="P:carbohydrate catabolic process"/>
    <property type="evidence" value="ECO:0007669"/>
    <property type="project" value="TreeGrafter"/>
</dbReference>
<comment type="catalytic activity">
    <reaction evidence="6">
        <text>2-deoxy-D-ribose 5-phosphate = D-glyceraldehyde 3-phosphate + acetaldehyde</text>
        <dbReference type="Rhea" id="RHEA:12821"/>
        <dbReference type="ChEBI" id="CHEBI:15343"/>
        <dbReference type="ChEBI" id="CHEBI:59776"/>
        <dbReference type="ChEBI" id="CHEBI:62877"/>
        <dbReference type="EC" id="4.1.2.4"/>
    </reaction>
</comment>
<dbReference type="EC" id="4.1.2.4" evidence="3 7"/>
<evidence type="ECO:0000256" key="2">
    <source>
        <dbReference type="ARBA" id="ARBA00009473"/>
    </source>
</evidence>
<gene>
    <name evidence="8" type="ORF">JCM21142_371</name>
</gene>
<evidence type="ECO:0000256" key="4">
    <source>
        <dbReference type="ARBA" id="ARBA00023239"/>
    </source>
</evidence>
<dbReference type="CDD" id="cd00959">
    <property type="entry name" value="DeoC"/>
    <property type="match status" value="1"/>
</dbReference>
<keyword evidence="5" id="KW-0704">Schiff base</keyword>
<dbReference type="GO" id="GO:0009264">
    <property type="term" value="P:deoxyribonucleotide catabolic process"/>
    <property type="evidence" value="ECO:0007669"/>
    <property type="project" value="UniProtKB-UniRule"/>
</dbReference>
<evidence type="ECO:0000256" key="5">
    <source>
        <dbReference type="ARBA" id="ARBA00023270"/>
    </source>
</evidence>
<dbReference type="SMART" id="SM01133">
    <property type="entry name" value="DeoC"/>
    <property type="match status" value="1"/>
</dbReference>
<dbReference type="Gene3D" id="3.20.20.70">
    <property type="entry name" value="Aldolase class I"/>
    <property type="match status" value="1"/>
</dbReference>
<dbReference type="InterPro" id="IPR002915">
    <property type="entry name" value="DeoC/FbaB/LacD_aldolase"/>
</dbReference>
<dbReference type="RefSeq" id="WP_027473009.1">
    <property type="nucleotide sequence ID" value="NZ_BAMD01000003.1"/>
</dbReference>
<evidence type="ECO:0000256" key="7">
    <source>
        <dbReference type="NCBIfam" id="TIGR00126"/>
    </source>
</evidence>
<dbReference type="PIRSF" id="PIRSF001357">
    <property type="entry name" value="DeoC"/>
    <property type="match status" value="1"/>
</dbReference>
<proteinExistence type="inferred from homology"/>
<dbReference type="eggNOG" id="COG0274">
    <property type="taxonomic scope" value="Bacteria"/>
</dbReference>
<dbReference type="SUPFAM" id="SSF51569">
    <property type="entry name" value="Aldolase"/>
    <property type="match status" value="1"/>
</dbReference>